<dbReference type="STRING" id="1867956.BJF95_18090"/>
<evidence type="ECO:0000313" key="2">
    <source>
        <dbReference type="Proteomes" id="UP000186894"/>
    </source>
</evidence>
<sequence>MLIPLKTWRRKLRLFAQATQRALKQGAVLLRRKNIPLFERDRRFIRMFPTAAFLAQSVKTDRADCDVLYDYNS</sequence>
<name>A0A1Q8ZT11_9HYPH</name>
<dbReference type="AlphaFoldDB" id="A0A1Q8ZT11"/>
<dbReference type="EMBL" id="MKIM01000025">
    <property type="protein sequence ID" value="OLP45230.1"/>
    <property type="molecule type" value="Genomic_DNA"/>
</dbReference>
<evidence type="ECO:0000313" key="1">
    <source>
        <dbReference type="EMBL" id="OLP45230.1"/>
    </source>
</evidence>
<gene>
    <name evidence="1" type="ORF">BJF95_18090</name>
</gene>
<comment type="caution">
    <text evidence="1">The sequence shown here is derived from an EMBL/GenBank/DDBJ whole genome shotgun (WGS) entry which is preliminary data.</text>
</comment>
<protein>
    <submittedName>
        <fullName evidence="1">Uncharacterized protein</fullName>
    </submittedName>
</protein>
<organism evidence="1 2">
    <name type="scientific">Rhizobium oryziradicis</name>
    <dbReference type="NCBI Taxonomy" id="1867956"/>
    <lineage>
        <taxon>Bacteria</taxon>
        <taxon>Pseudomonadati</taxon>
        <taxon>Pseudomonadota</taxon>
        <taxon>Alphaproteobacteria</taxon>
        <taxon>Hyphomicrobiales</taxon>
        <taxon>Rhizobiaceae</taxon>
        <taxon>Rhizobium/Agrobacterium group</taxon>
        <taxon>Rhizobium</taxon>
    </lineage>
</organism>
<accession>A0A1Q8ZT11</accession>
<dbReference type="Proteomes" id="UP000186894">
    <property type="component" value="Unassembled WGS sequence"/>
</dbReference>
<reference evidence="1 2" key="1">
    <citation type="submission" date="2016-09" db="EMBL/GenBank/DDBJ databases">
        <title>Rhizobium oryziradicis sp. nov., isolated from the root of rice.</title>
        <authorList>
            <person name="Zhao J."/>
            <person name="Zhang X."/>
        </authorList>
    </citation>
    <scope>NUCLEOTIDE SEQUENCE [LARGE SCALE GENOMIC DNA]</scope>
    <source>
        <strain evidence="1 2">N19</strain>
    </source>
</reference>
<proteinExistence type="predicted"/>
<keyword evidence="2" id="KW-1185">Reference proteome</keyword>